<evidence type="ECO:0000313" key="2">
    <source>
        <dbReference type="EMBL" id="UUV22103.1"/>
    </source>
</evidence>
<organism evidence="2 3">
    <name type="scientific">Paenimyroides aestuarii</name>
    <dbReference type="NCBI Taxonomy" id="2968490"/>
    <lineage>
        <taxon>Bacteria</taxon>
        <taxon>Pseudomonadati</taxon>
        <taxon>Bacteroidota</taxon>
        <taxon>Flavobacteriia</taxon>
        <taxon>Flavobacteriales</taxon>
        <taxon>Flavobacteriaceae</taxon>
        <taxon>Paenimyroides</taxon>
    </lineage>
</organism>
<dbReference type="NCBIfam" id="NF033573">
    <property type="entry name" value="transpos_IS200"/>
    <property type="match status" value="1"/>
</dbReference>
<feature type="domain" description="Transposase IS200-like" evidence="1">
    <location>
        <begin position="5"/>
        <end position="119"/>
    </location>
</feature>
<keyword evidence="3" id="KW-1185">Reference proteome</keyword>
<dbReference type="SUPFAM" id="SSF143422">
    <property type="entry name" value="Transposase IS200-like"/>
    <property type="match status" value="1"/>
</dbReference>
<reference evidence="2 3" key="1">
    <citation type="submission" date="2022-08" db="EMBL/GenBank/DDBJ databases">
        <title>Myroides zhujiangensis sp. nov., a novel bacterium isolated from sediment in the Pearl River Estuary.</title>
        <authorList>
            <person name="Cui L."/>
        </authorList>
    </citation>
    <scope>NUCLEOTIDE SEQUENCE [LARGE SCALE GENOMIC DNA]</scope>
    <source>
        <strain evidence="2 3">SCSIO 72103</strain>
    </source>
</reference>
<accession>A0ABY5NU40</accession>
<dbReference type="InterPro" id="IPR036515">
    <property type="entry name" value="Transposase_17_sf"/>
</dbReference>
<dbReference type="Gene3D" id="3.30.70.1290">
    <property type="entry name" value="Transposase IS200-like"/>
    <property type="match status" value="1"/>
</dbReference>
<evidence type="ECO:0000313" key="3">
    <source>
        <dbReference type="Proteomes" id="UP001317001"/>
    </source>
</evidence>
<dbReference type="PANTHER" id="PTHR33360">
    <property type="entry name" value="TRANSPOSASE FOR INSERTION SEQUENCE ELEMENT IS200"/>
    <property type="match status" value="1"/>
</dbReference>
<dbReference type="Proteomes" id="UP001317001">
    <property type="component" value="Chromosome"/>
</dbReference>
<gene>
    <name evidence="2" type="primary">tnpA</name>
    <name evidence="2" type="ORF">NPX36_03400</name>
</gene>
<dbReference type="PANTHER" id="PTHR33360:SF2">
    <property type="entry name" value="TRANSPOSASE FOR INSERTION SEQUENCE ELEMENT IS200"/>
    <property type="match status" value="1"/>
</dbReference>
<protein>
    <submittedName>
        <fullName evidence="2">IS200/IS605 family transposase</fullName>
    </submittedName>
</protein>
<dbReference type="InterPro" id="IPR002686">
    <property type="entry name" value="Transposase_17"/>
</dbReference>
<sequence>MAQSLSKLYVHIVFHTKHNQPLISPEIEKELYAFIGGIIKKNESIPIKIGGTEDHIHILAAMSKNIALAKLVEEIKRNSSRWIKTKDAKFQSFAWQGGYGGFSVSQSVLERVKNYIENQKEHHKKISTQDEYVKFLSEYMVDFDENYLWK</sequence>
<dbReference type="Pfam" id="PF01797">
    <property type="entry name" value="Y1_Tnp"/>
    <property type="match status" value="1"/>
</dbReference>
<dbReference type="RefSeq" id="WP_257500020.1">
    <property type="nucleotide sequence ID" value="NZ_CP102382.1"/>
</dbReference>
<name>A0ABY5NU40_9FLAO</name>
<evidence type="ECO:0000259" key="1">
    <source>
        <dbReference type="SMART" id="SM01321"/>
    </source>
</evidence>
<dbReference type="EMBL" id="CP102382">
    <property type="protein sequence ID" value="UUV22103.1"/>
    <property type="molecule type" value="Genomic_DNA"/>
</dbReference>
<proteinExistence type="predicted"/>
<dbReference type="SMART" id="SM01321">
    <property type="entry name" value="Y1_Tnp"/>
    <property type="match status" value="1"/>
</dbReference>